<feature type="transmembrane region" description="Helical" evidence="1">
    <location>
        <begin position="116"/>
        <end position="133"/>
    </location>
</feature>
<keyword evidence="1" id="KW-0472">Membrane</keyword>
<proteinExistence type="predicted"/>
<feature type="transmembrane region" description="Helical" evidence="1">
    <location>
        <begin position="145"/>
        <end position="168"/>
    </location>
</feature>
<dbReference type="AlphaFoldDB" id="A0AA39HQ56"/>
<dbReference type="EMBL" id="JAUCMV010000003">
    <property type="protein sequence ID" value="KAK0409988.1"/>
    <property type="molecule type" value="Genomic_DNA"/>
</dbReference>
<name>A0AA39HQ56_9BILA</name>
<dbReference type="Proteomes" id="UP001175271">
    <property type="component" value="Unassembled WGS sequence"/>
</dbReference>
<gene>
    <name evidence="2" type="ORF">QR680_004881</name>
</gene>
<reference evidence="2" key="1">
    <citation type="submission" date="2023-06" db="EMBL/GenBank/DDBJ databases">
        <title>Genomic analysis of the entomopathogenic nematode Steinernema hermaphroditum.</title>
        <authorList>
            <person name="Schwarz E.M."/>
            <person name="Heppert J.K."/>
            <person name="Baniya A."/>
            <person name="Schwartz H.T."/>
            <person name="Tan C.-H."/>
            <person name="Antoshechkin I."/>
            <person name="Sternberg P.W."/>
            <person name="Goodrich-Blair H."/>
            <person name="Dillman A.R."/>
        </authorList>
    </citation>
    <scope>NUCLEOTIDE SEQUENCE</scope>
    <source>
        <strain evidence="2">PS9179</strain>
        <tissue evidence="2">Whole animal</tissue>
    </source>
</reference>
<feature type="transmembrane region" description="Helical" evidence="1">
    <location>
        <begin position="6"/>
        <end position="30"/>
    </location>
</feature>
<evidence type="ECO:0000313" key="2">
    <source>
        <dbReference type="EMBL" id="KAK0409988.1"/>
    </source>
</evidence>
<protein>
    <submittedName>
        <fullName evidence="2">Uncharacterized protein</fullName>
    </submittedName>
</protein>
<evidence type="ECO:0000256" key="1">
    <source>
        <dbReference type="SAM" id="Phobius"/>
    </source>
</evidence>
<keyword evidence="1" id="KW-0812">Transmembrane</keyword>
<keyword evidence="3" id="KW-1185">Reference proteome</keyword>
<sequence length="195" mass="22560">MSVGQLFVGVVYTSISSVSLCLYVIVLYIFKSPSSPFKSSAYRIMIHLGIADCLQNVFHLSNRSGSFVGLYLAILHRLHVPFLLPHLRPEALRLGLRPQFVERYRILDRPLQYDRILTSCDIVYLVIFVRLYMFRKKQNQPPTELRILVQAIIISVYTSPCLVGRHIYKYFLPNTKWTLSTRLTSSTRRSTRSST</sequence>
<accession>A0AA39HQ56</accession>
<organism evidence="2 3">
    <name type="scientific">Steinernema hermaphroditum</name>
    <dbReference type="NCBI Taxonomy" id="289476"/>
    <lineage>
        <taxon>Eukaryota</taxon>
        <taxon>Metazoa</taxon>
        <taxon>Ecdysozoa</taxon>
        <taxon>Nematoda</taxon>
        <taxon>Chromadorea</taxon>
        <taxon>Rhabditida</taxon>
        <taxon>Tylenchina</taxon>
        <taxon>Panagrolaimomorpha</taxon>
        <taxon>Strongyloidoidea</taxon>
        <taxon>Steinernematidae</taxon>
        <taxon>Steinernema</taxon>
    </lineage>
</organism>
<comment type="caution">
    <text evidence="2">The sequence shown here is derived from an EMBL/GenBank/DDBJ whole genome shotgun (WGS) entry which is preliminary data.</text>
</comment>
<evidence type="ECO:0000313" key="3">
    <source>
        <dbReference type="Proteomes" id="UP001175271"/>
    </source>
</evidence>
<keyword evidence="1" id="KW-1133">Transmembrane helix</keyword>